<dbReference type="AlphaFoldDB" id="A0A517QQX1"/>
<dbReference type="SMART" id="SM00943">
    <property type="entry name" value="Prim-Pol"/>
    <property type="match status" value="1"/>
</dbReference>
<dbReference type="EMBL" id="CP036267">
    <property type="protein sequence ID" value="QDT34005.1"/>
    <property type="molecule type" value="Genomic_DNA"/>
</dbReference>
<evidence type="ECO:0000259" key="2">
    <source>
        <dbReference type="SMART" id="SM00943"/>
    </source>
</evidence>
<dbReference type="SUPFAM" id="SSF56747">
    <property type="entry name" value="Prim-pol domain"/>
    <property type="match status" value="1"/>
</dbReference>
<dbReference type="SMART" id="SM00942">
    <property type="entry name" value="PriCT_1"/>
    <property type="match status" value="1"/>
</dbReference>
<dbReference type="CDD" id="cd04859">
    <property type="entry name" value="Prim_Pol"/>
    <property type="match status" value="1"/>
</dbReference>
<feature type="domain" description="Primase C-terminal 1" evidence="1">
    <location>
        <begin position="184"/>
        <end position="250"/>
    </location>
</feature>
<dbReference type="InterPro" id="IPR014820">
    <property type="entry name" value="PriCT_1"/>
</dbReference>
<name>A0A517QQX1_9PLAN</name>
<dbReference type="RefSeq" id="WP_145201243.1">
    <property type="nucleotide sequence ID" value="NZ_CP036267.1"/>
</dbReference>
<accession>A0A517QQX1</accession>
<evidence type="ECO:0000313" key="3">
    <source>
        <dbReference type="EMBL" id="QDT34005.1"/>
    </source>
</evidence>
<dbReference type="Pfam" id="PF08708">
    <property type="entry name" value="PriCT_1"/>
    <property type="match status" value="1"/>
</dbReference>
<proteinExistence type="predicted"/>
<evidence type="ECO:0000259" key="1">
    <source>
        <dbReference type="SMART" id="SM00942"/>
    </source>
</evidence>
<evidence type="ECO:0000313" key="4">
    <source>
        <dbReference type="Proteomes" id="UP000315724"/>
    </source>
</evidence>
<keyword evidence="4" id="KW-1185">Reference proteome</keyword>
<reference evidence="3 4" key="1">
    <citation type="submission" date="2019-02" db="EMBL/GenBank/DDBJ databases">
        <title>Deep-cultivation of Planctomycetes and their phenomic and genomic characterization uncovers novel biology.</title>
        <authorList>
            <person name="Wiegand S."/>
            <person name="Jogler M."/>
            <person name="Boedeker C."/>
            <person name="Pinto D."/>
            <person name="Vollmers J."/>
            <person name="Rivas-Marin E."/>
            <person name="Kohn T."/>
            <person name="Peeters S.H."/>
            <person name="Heuer A."/>
            <person name="Rast P."/>
            <person name="Oberbeckmann S."/>
            <person name="Bunk B."/>
            <person name="Jeske O."/>
            <person name="Meyerdierks A."/>
            <person name="Storesund J.E."/>
            <person name="Kallscheuer N."/>
            <person name="Luecker S."/>
            <person name="Lage O.M."/>
            <person name="Pohl T."/>
            <person name="Merkel B.J."/>
            <person name="Hornburger P."/>
            <person name="Mueller R.-W."/>
            <person name="Bruemmer F."/>
            <person name="Labrenz M."/>
            <person name="Spormann A.M."/>
            <person name="Op den Camp H."/>
            <person name="Overmann J."/>
            <person name="Amann R."/>
            <person name="Jetten M.S.M."/>
            <person name="Mascher T."/>
            <person name="Medema M.H."/>
            <person name="Devos D.P."/>
            <person name="Kaster A.-K."/>
            <person name="Ovreas L."/>
            <person name="Rohde M."/>
            <person name="Galperin M.Y."/>
            <person name="Jogler C."/>
        </authorList>
    </citation>
    <scope>NUCLEOTIDE SEQUENCE [LARGE SCALE GENOMIC DNA]</scope>
    <source>
        <strain evidence="3 4">Mal48</strain>
    </source>
</reference>
<dbReference type="Pfam" id="PF13148">
    <property type="entry name" value="DUF3987"/>
    <property type="match status" value="1"/>
</dbReference>
<protein>
    <recommendedName>
        <fullName evidence="5">DNA primase/polymerase bifunctional N-terminal domain-containing protein</fullName>
    </recommendedName>
</protein>
<feature type="domain" description="DNA primase/polymerase bifunctional N-terminal" evidence="2">
    <location>
        <begin position="8"/>
        <end position="163"/>
    </location>
</feature>
<dbReference type="Pfam" id="PF09250">
    <property type="entry name" value="Prim-Pol"/>
    <property type="match status" value="1"/>
</dbReference>
<dbReference type="Proteomes" id="UP000315724">
    <property type="component" value="Chromosome"/>
</dbReference>
<dbReference type="InterPro" id="IPR015330">
    <property type="entry name" value="DNA_primase/pol_bifunc_N"/>
</dbReference>
<gene>
    <name evidence="3" type="ORF">Mal48_32620</name>
</gene>
<evidence type="ECO:0008006" key="5">
    <source>
        <dbReference type="Google" id="ProtNLM"/>
    </source>
</evidence>
<dbReference type="KEGG" id="tpol:Mal48_32620"/>
<organism evidence="3 4">
    <name type="scientific">Thalassoglobus polymorphus</name>
    <dbReference type="NCBI Taxonomy" id="2527994"/>
    <lineage>
        <taxon>Bacteria</taxon>
        <taxon>Pseudomonadati</taxon>
        <taxon>Planctomycetota</taxon>
        <taxon>Planctomycetia</taxon>
        <taxon>Planctomycetales</taxon>
        <taxon>Planctomycetaceae</taxon>
        <taxon>Thalassoglobus</taxon>
    </lineage>
</organism>
<dbReference type="OrthoDB" id="247920at2"/>
<dbReference type="InterPro" id="IPR025048">
    <property type="entry name" value="DUF3987"/>
</dbReference>
<sequence>MNDLLEAALNYVDLGYPVFPCAAGGSNPITPRGFHDASLDPEQIERWWTAHPSANIGLPTAGLVVIDVDGATNTWPGEERAMELAAGPMALTPGGGSHRIFRQPPEKGWRCTQSVLAPQVDTRADGGYIVAPPSRRAEGSYRWVPGMELDVSPDQLPEPPAWLVAQLDGPPPGTPTSPDVATGTGLGNKIPSGQRNATLAKLGGAMRRVGMSQEEIVAALLRANADRCVPALTAREVERIAGSIARYEPDQIAVALAENHWDQMYADSGSDEATRFEDPGPTPPQLLRVPGFINSVIDYTLSSAPYPEPVLAFCGALSLQALLAGRKVRDAADNRTNLYLLGLANSGAGKDYPRKVNQRILLEVGMPECLGNSFASGEGIEDRLFTQPSALFQVDELDGLLLKVTQAKDARHEQVVSILLQMYSSASSVYVMRAKAGKERTVIDQPCLCIFGTAVPKHFYEAISPRLMTNGFLARMLILESQKRGRGREANVGPIPEPILEVARWWAEYQPGHAGNLSTWHPVPQLVDADAAALNGFRAFREYADAEYSRAEDGGDPVSMAIWARAYEKARRLSLIYACSANHSAPQIDLPAVTWACEFVEHQTRRMLFMAGSHASESDFDAKRKRLLEILAKWHAQHGDRWMPFWMINRKLPWSRREHEEVRDTLVAQRLIDFGTHQTGGRPGEVYRLVPTGGAAQ</sequence>